<dbReference type="PRINTS" id="PR00171">
    <property type="entry name" value="SUGRTRNSPORT"/>
</dbReference>
<evidence type="ECO:0000256" key="8">
    <source>
        <dbReference type="SAM" id="Phobius"/>
    </source>
</evidence>
<dbReference type="FunFam" id="1.20.1250.20:FF:000134">
    <property type="entry name" value="MFS sugar transporter protein"/>
    <property type="match status" value="1"/>
</dbReference>
<dbReference type="GeneID" id="64978011"/>
<dbReference type="KEGG" id="apuu:APUU_61062S"/>
<feature type="transmembrane region" description="Helical" evidence="8">
    <location>
        <begin position="459"/>
        <end position="480"/>
    </location>
</feature>
<dbReference type="OrthoDB" id="6133115at2759"/>
<evidence type="ECO:0000256" key="1">
    <source>
        <dbReference type="ARBA" id="ARBA00004141"/>
    </source>
</evidence>
<dbReference type="PANTHER" id="PTHR48022">
    <property type="entry name" value="PLASTIDIC GLUCOSE TRANSPORTER 4"/>
    <property type="match status" value="1"/>
</dbReference>
<evidence type="ECO:0000256" key="2">
    <source>
        <dbReference type="ARBA" id="ARBA00010992"/>
    </source>
</evidence>
<dbReference type="InterPro" id="IPR005829">
    <property type="entry name" value="Sugar_transporter_CS"/>
</dbReference>
<reference evidence="10" key="1">
    <citation type="submission" date="2021-01" db="EMBL/GenBank/DDBJ databases">
        <authorList>
            <consortium name="Aspergillus puulaauensis MK2 genome sequencing consortium"/>
            <person name="Kazuki M."/>
            <person name="Futagami T."/>
        </authorList>
    </citation>
    <scope>NUCLEOTIDE SEQUENCE</scope>
    <source>
        <strain evidence="10">MK2</strain>
    </source>
</reference>
<comment type="subcellular location">
    <subcellularLocation>
        <location evidence="1">Membrane</location>
        <topology evidence="1">Multi-pass membrane protein</topology>
    </subcellularLocation>
</comment>
<evidence type="ECO:0000313" key="11">
    <source>
        <dbReference type="Proteomes" id="UP000654913"/>
    </source>
</evidence>
<dbReference type="Proteomes" id="UP000654913">
    <property type="component" value="Chromosome 6"/>
</dbReference>
<dbReference type="Gene3D" id="1.20.1250.20">
    <property type="entry name" value="MFS general substrate transporter like domains"/>
    <property type="match status" value="1"/>
</dbReference>
<feature type="transmembrane region" description="Helical" evidence="8">
    <location>
        <begin position="333"/>
        <end position="352"/>
    </location>
</feature>
<evidence type="ECO:0000256" key="6">
    <source>
        <dbReference type="ARBA" id="ARBA00023136"/>
    </source>
</evidence>
<evidence type="ECO:0000259" key="9">
    <source>
        <dbReference type="PROSITE" id="PS50850"/>
    </source>
</evidence>
<feature type="transmembrane region" description="Helical" evidence="8">
    <location>
        <begin position="432"/>
        <end position="453"/>
    </location>
</feature>
<evidence type="ECO:0000256" key="5">
    <source>
        <dbReference type="ARBA" id="ARBA00022989"/>
    </source>
</evidence>
<keyword evidence="11" id="KW-1185">Reference proteome</keyword>
<keyword evidence="5 8" id="KW-1133">Transmembrane helix</keyword>
<gene>
    <name evidence="10" type="ORF">APUU_61062S</name>
</gene>
<organism evidence="10 11">
    <name type="scientific">Aspergillus puulaauensis</name>
    <dbReference type="NCBI Taxonomy" id="1220207"/>
    <lineage>
        <taxon>Eukaryota</taxon>
        <taxon>Fungi</taxon>
        <taxon>Dikarya</taxon>
        <taxon>Ascomycota</taxon>
        <taxon>Pezizomycotina</taxon>
        <taxon>Eurotiomycetes</taxon>
        <taxon>Eurotiomycetidae</taxon>
        <taxon>Eurotiales</taxon>
        <taxon>Aspergillaceae</taxon>
        <taxon>Aspergillus</taxon>
    </lineage>
</organism>
<keyword evidence="4 8" id="KW-0812">Transmembrane</keyword>
<reference evidence="10" key="2">
    <citation type="submission" date="2021-02" db="EMBL/GenBank/DDBJ databases">
        <title>Aspergillus puulaauensis MK2 genome sequence.</title>
        <authorList>
            <person name="Futagami T."/>
            <person name="Mori K."/>
            <person name="Kadooka C."/>
            <person name="Tanaka T."/>
        </authorList>
    </citation>
    <scope>NUCLEOTIDE SEQUENCE</scope>
    <source>
        <strain evidence="10">MK2</strain>
    </source>
</reference>
<sequence length="546" mass="59883">MTIPMTPNLQQNGEPDVVSPVGNVSNVLPQDGKAWWKKPHLLKLNFYIFSFILFSSSNGYDGALMNGLQALPLWQDFMGHPTGAWLGFMNACTSLGGVIMAWPSAWVSQKWGRKSGIYLGYVFLVVSVILQTVAPNPAAFIAGRILIGFAGQLYGNSTPLLIAETAYPSHRAIATALYMCGWYIGSLIAAWVTFATRHYSTDWSWKTPVLLQIAIPVFSLPGAILAPESPRWHVAEDRLDKATDTLVKHHGGGIRDDVINFEIQEIVSTLQSEKEVAATTSWNSLIQTKGNRHRMFITVSLGFLAQWNGVNVVSYYFVMMLEAAGIRSLDHQTLLNGCMQIWNLVFAVGAAFSVDRLGRRKLFLISNGGMVISYICITALSGVYARSDAAPVGTAVIPFIFIFYAFYDIAYTPLLVAYPAEIWPYTFRSRGIAATQLCTQASVVLNVFINPIALDAIAWRYYIVFDAVLCVAILTVWFFYPETKGHTLEEMAVVFDGPDAAVYGTGKGAVGDQLDKGDLGVDVVHDEGLDDHATTPDVAKDSSTRG</sequence>
<feature type="transmembrane region" description="Helical" evidence="8">
    <location>
        <begin position="295"/>
        <end position="318"/>
    </location>
</feature>
<dbReference type="RefSeq" id="XP_041560200.1">
    <property type="nucleotide sequence ID" value="XM_041694362.1"/>
</dbReference>
<dbReference type="InterPro" id="IPR050360">
    <property type="entry name" value="MFS_Sugar_Transporters"/>
</dbReference>
<feature type="transmembrane region" description="Helical" evidence="8">
    <location>
        <begin position="44"/>
        <end position="63"/>
    </location>
</feature>
<evidence type="ECO:0000256" key="3">
    <source>
        <dbReference type="ARBA" id="ARBA00022448"/>
    </source>
</evidence>
<dbReference type="InterPro" id="IPR005828">
    <property type="entry name" value="MFS_sugar_transport-like"/>
</dbReference>
<evidence type="ECO:0000256" key="7">
    <source>
        <dbReference type="RuleBase" id="RU003346"/>
    </source>
</evidence>
<dbReference type="InterPro" id="IPR020846">
    <property type="entry name" value="MFS_dom"/>
</dbReference>
<protein>
    <recommendedName>
        <fullName evidence="9">Major facilitator superfamily (MFS) profile domain-containing protein</fullName>
    </recommendedName>
</protein>
<dbReference type="GO" id="GO:0016020">
    <property type="term" value="C:membrane"/>
    <property type="evidence" value="ECO:0007669"/>
    <property type="project" value="UniProtKB-SubCell"/>
</dbReference>
<accession>A0A7R8AQA6</accession>
<dbReference type="EMBL" id="AP024448">
    <property type="protein sequence ID" value="BCS28014.1"/>
    <property type="molecule type" value="Genomic_DNA"/>
</dbReference>
<dbReference type="SUPFAM" id="SSF103473">
    <property type="entry name" value="MFS general substrate transporter"/>
    <property type="match status" value="1"/>
</dbReference>
<dbReference type="PROSITE" id="PS00216">
    <property type="entry name" value="SUGAR_TRANSPORT_1"/>
    <property type="match status" value="1"/>
</dbReference>
<evidence type="ECO:0000256" key="4">
    <source>
        <dbReference type="ARBA" id="ARBA00022692"/>
    </source>
</evidence>
<comment type="similarity">
    <text evidence="2 7">Belongs to the major facilitator superfamily. Sugar transporter (TC 2.A.1.1) family.</text>
</comment>
<keyword evidence="3 7" id="KW-0813">Transport</keyword>
<dbReference type="AlphaFoldDB" id="A0A7R8AQA6"/>
<dbReference type="InterPro" id="IPR036259">
    <property type="entry name" value="MFS_trans_sf"/>
</dbReference>
<feature type="transmembrane region" description="Helical" evidence="8">
    <location>
        <begin position="396"/>
        <end position="420"/>
    </location>
</feature>
<dbReference type="Pfam" id="PF00083">
    <property type="entry name" value="Sugar_tr"/>
    <property type="match status" value="1"/>
</dbReference>
<feature type="transmembrane region" description="Helical" evidence="8">
    <location>
        <begin position="83"/>
        <end position="103"/>
    </location>
</feature>
<dbReference type="GO" id="GO:0005351">
    <property type="term" value="F:carbohydrate:proton symporter activity"/>
    <property type="evidence" value="ECO:0007669"/>
    <property type="project" value="TreeGrafter"/>
</dbReference>
<feature type="domain" description="Major facilitator superfamily (MFS) profile" evidence="9">
    <location>
        <begin position="47"/>
        <end position="484"/>
    </location>
</feature>
<evidence type="ECO:0000313" key="10">
    <source>
        <dbReference type="EMBL" id="BCS28014.1"/>
    </source>
</evidence>
<keyword evidence="6 8" id="KW-0472">Membrane</keyword>
<feature type="transmembrane region" description="Helical" evidence="8">
    <location>
        <begin position="175"/>
        <end position="194"/>
    </location>
</feature>
<name>A0A7R8AQA6_9EURO</name>
<feature type="transmembrane region" description="Helical" evidence="8">
    <location>
        <begin position="364"/>
        <end position="384"/>
    </location>
</feature>
<dbReference type="InterPro" id="IPR003663">
    <property type="entry name" value="Sugar/inositol_transpt"/>
</dbReference>
<feature type="transmembrane region" description="Helical" evidence="8">
    <location>
        <begin position="115"/>
        <end position="134"/>
    </location>
</feature>
<dbReference type="NCBIfam" id="TIGR00879">
    <property type="entry name" value="SP"/>
    <property type="match status" value="1"/>
</dbReference>
<dbReference type="PROSITE" id="PS50850">
    <property type="entry name" value="MFS"/>
    <property type="match status" value="1"/>
</dbReference>
<dbReference type="PANTHER" id="PTHR48022:SF3">
    <property type="entry name" value="HEXOSE TRANSPORTER PROTEIN (AFU_ORTHOLOGUE AFUA_8G04480)-RELATED"/>
    <property type="match status" value="1"/>
</dbReference>
<proteinExistence type="inferred from homology"/>